<keyword evidence="6 8" id="KW-0472">Membrane</keyword>
<evidence type="ECO:0000256" key="7">
    <source>
        <dbReference type="PROSITE-ProRule" id="PRU10141"/>
    </source>
</evidence>
<evidence type="ECO:0000256" key="8">
    <source>
        <dbReference type="SAM" id="Phobius"/>
    </source>
</evidence>
<dbReference type="Proteomes" id="UP000236291">
    <property type="component" value="Unassembled WGS sequence"/>
</dbReference>
<evidence type="ECO:0000313" key="10">
    <source>
        <dbReference type="EMBL" id="PNX79878.1"/>
    </source>
</evidence>
<dbReference type="GO" id="GO:0016020">
    <property type="term" value="C:membrane"/>
    <property type="evidence" value="ECO:0007669"/>
    <property type="project" value="UniProtKB-SubCell"/>
</dbReference>
<reference evidence="10 11" key="2">
    <citation type="journal article" date="2017" name="Front. Plant Sci.">
        <title>Gene Classification and Mining of Molecular Markers Useful in Red Clover (Trifolium pratense) Breeding.</title>
        <authorList>
            <person name="Istvanek J."/>
            <person name="Dluhosova J."/>
            <person name="Dluhos P."/>
            <person name="Patkova L."/>
            <person name="Nedelnik J."/>
            <person name="Repkova J."/>
        </authorList>
    </citation>
    <scope>NUCLEOTIDE SEQUENCE [LARGE SCALE GENOMIC DNA]</scope>
    <source>
        <strain evidence="11">cv. Tatra</strain>
        <tissue evidence="10">Young leaves</tissue>
    </source>
</reference>
<name>A0A2K3LMW6_TRIPR</name>
<keyword evidence="3 8" id="KW-0812">Transmembrane</keyword>
<evidence type="ECO:0000256" key="4">
    <source>
        <dbReference type="ARBA" id="ARBA00022737"/>
    </source>
</evidence>
<proteinExistence type="predicted"/>
<gene>
    <name evidence="10" type="ORF">L195_g035868</name>
</gene>
<comment type="caution">
    <text evidence="10">The sequence shown here is derived from an EMBL/GenBank/DDBJ whole genome shotgun (WGS) entry which is preliminary data.</text>
</comment>
<dbReference type="Gene3D" id="3.30.200.20">
    <property type="entry name" value="Phosphorylase Kinase, domain 1"/>
    <property type="match status" value="1"/>
</dbReference>
<keyword evidence="10" id="KW-0418">Kinase</keyword>
<dbReference type="PANTHER" id="PTHR27008">
    <property type="entry name" value="OS04G0122200 PROTEIN"/>
    <property type="match status" value="1"/>
</dbReference>
<reference evidence="10 11" key="1">
    <citation type="journal article" date="2014" name="Am. J. Bot.">
        <title>Genome assembly and annotation for red clover (Trifolium pratense; Fabaceae).</title>
        <authorList>
            <person name="Istvanek J."/>
            <person name="Jaros M."/>
            <person name="Krenek A."/>
            <person name="Repkova J."/>
        </authorList>
    </citation>
    <scope>NUCLEOTIDE SEQUENCE [LARGE SCALE GENOMIC DNA]</scope>
    <source>
        <strain evidence="11">cv. Tatra</strain>
        <tissue evidence="10">Young leaves</tissue>
    </source>
</reference>
<keyword evidence="10" id="KW-0808">Transferase</keyword>
<keyword evidence="7" id="KW-0547">Nucleotide-binding</keyword>
<dbReference type="InterPro" id="IPR011009">
    <property type="entry name" value="Kinase-like_dom_sf"/>
</dbReference>
<evidence type="ECO:0000256" key="6">
    <source>
        <dbReference type="ARBA" id="ARBA00023136"/>
    </source>
</evidence>
<dbReference type="AlphaFoldDB" id="A0A2K3LMW6"/>
<protein>
    <submittedName>
        <fullName evidence="10">LRR receptor-like kinase resistance protein</fullName>
    </submittedName>
</protein>
<dbReference type="GO" id="GO:0005524">
    <property type="term" value="F:ATP binding"/>
    <property type="evidence" value="ECO:0007669"/>
    <property type="project" value="UniProtKB-UniRule"/>
</dbReference>
<keyword evidence="7" id="KW-0067">ATP-binding</keyword>
<feature type="domain" description="Protein kinase" evidence="9">
    <location>
        <begin position="107"/>
        <end position="152"/>
    </location>
</feature>
<comment type="subcellular location">
    <subcellularLocation>
        <location evidence="1">Membrane</location>
    </subcellularLocation>
</comment>
<dbReference type="EMBL" id="ASHM01036813">
    <property type="protein sequence ID" value="PNX79878.1"/>
    <property type="molecule type" value="Genomic_DNA"/>
</dbReference>
<keyword evidence="10" id="KW-0675">Receptor</keyword>
<organism evidence="10 11">
    <name type="scientific">Trifolium pratense</name>
    <name type="common">Red clover</name>
    <dbReference type="NCBI Taxonomy" id="57577"/>
    <lineage>
        <taxon>Eukaryota</taxon>
        <taxon>Viridiplantae</taxon>
        <taxon>Streptophyta</taxon>
        <taxon>Embryophyta</taxon>
        <taxon>Tracheophyta</taxon>
        <taxon>Spermatophyta</taxon>
        <taxon>Magnoliopsida</taxon>
        <taxon>eudicotyledons</taxon>
        <taxon>Gunneridae</taxon>
        <taxon>Pentapetalae</taxon>
        <taxon>rosids</taxon>
        <taxon>fabids</taxon>
        <taxon>Fabales</taxon>
        <taxon>Fabaceae</taxon>
        <taxon>Papilionoideae</taxon>
        <taxon>50 kb inversion clade</taxon>
        <taxon>NPAAA clade</taxon>
        <taxon>Hologalegina</taxon>
        <taxon>IRL clade</taxon>
        <taxon>Trifolieae</taxon>
        <taxon>Trifolium</taxon>
    </lineage>
</organism>
<keyword evidence="2" id="KW-0433">Leucine-rich repeat</keyword>
<evidence type="ECO:0000256" key="1">
    <source>
        <dbReference type="ARBA" id="ARBA00004370"/>
    </source>
</evidence>
<sequence>MLEGEVPTEGVFQNASSLGMIGNNKLCGGISELHLPPCPIKGMKPLKHHSFKLVFVTLSVVSFLIVLFILTIYWKRGTIKKALFDSPISHQMVKVSYQNLHNATNGFSTSNLIGSGNFGSVYKGALESIGGFVAIKVLNLQKEKSHKSFIAE</sequence>
<evidence type="ECO:0000256" key="3">
    <source>
        <dbReference type="ARBA" id="ARBA00022692"/>
    </source>
</evidence>
<dbReference type="InterPro" id="IPR051809">
    <property type="entry name" value="Plant_receptor-like_S/T_kinase"/>
</dbReference>
<evidence type="ECO:0000313" key="11">
    <source>
        <dbReference type="Proteomes" id="UP000236291"/>
    </source>
</evidence>
<feature type="binding site" evidence="7">
    <location>
        <position position="136"/>
    </location>
    <ligand>
        <name>ATP</name>
        <dbReference type="ChEBI" id="CHEBI:30616"/>
    </ligand>
</feature>
<dbReference type="STRING" id="57577.A0A2K3LMW6"/>
<dbReference type="GO" id="GO:0004672">
    <property type="term" value="F:protein kinase activity"/>
    <property type="evidence" value="ECO:0007669"/>
    <property type="project" value="InterPro"/>
</dbReference>
<dbReference type="InterPro" id="IPR000719">
    <property type="entry name" value="Prot_kinase_dom"/>
</dbReference>
<dbReference type="PROSITE" id="PS00107">
    <property type="entry name" value="PROTEIN_KINASE_ATP"/>
    <property type="match status" value="1"/>
</dbReference>
<dbReference type="PROSITE" id="PS50011">
    <property type="entry name" value="PROTEIN_KINASE_DOM"/>
    <property type="match status" value="1"/>
</dbReference>
<dbReference type="PANTHER" id="PTHR27008:SF592">
    <property type="entry name" value="LEUCINE-RICH REPEAT RECEPTOR-LIKE PROTEIN KINASE FAMILY PROTEIN-RELATED"/>
    <property type="match status" value="1"/>
</dbReference>
<evidence type="ECO:0000256" key="2">
    <source>
        <dbReference type="ARBA" id="ARBA00022614"/>
    </source>
</evidence>
<dbReference type="SUPFAM" id="SSF56112">
    <property type="entry name" value="Protein kinase-like (PK-like)"/>
    <property type="match status" value="1"/>
</dbReference>
<evidence type="ECO:0000256" key="5">
    <source>
        <dbReference type="ARBA" id="ARBA00022989"/>
    </source>
</evidence>
<accession>A0A2K3LMW6</accession>
<keyword evidence="4" id="KW-0677">Repeat</keyword>
<keyword evidence="5 8" id="KW-1133">Transmembrane helix</keyword>
<feature type="transmembrane region" description="Helical" evidence="8">
    <location>
        <begin position="53"/>
        <end position="74"/>
    </location>
</feature>
<evidence type="ECO:0000259" key="9">
    <source>
        <dbReference type="PROSITE" id="PS50011"/>
    </source>
</evidence>
<dbReference type="InterPro" id="IPR017441">
    <property type="entry name" value="Protein_kinase_ATP_BS"/>
</dbReference>
<feature type="non-terminal residue" evidence="10">
    <location>
        <position position="152"/>
    </location>
</feature>